<evidence type="ECO:0000256" key="1">
    <source>
        <dbReference type="SAM" id="SignalP"/>
    </source>
</evidence>
<keyword evidence="3" id="KW-1185">Reference proteome</keyword>
<evidence type="ECO:0000313" key="3">
    <source>
        <dbReference type="Proteomes" id="UP000605986"/>
    </source>
</evidence>
<feature type="signal peptide" evidence="1">
    <location>
        <begin position="1"/>
        <end position="16"/>
    </location>
</feature>
<protein>
    <submittedName>
        <fullName evidence="2">Uncharacterized protein</fullName>
    </submittedName>
</protein>
<feature type="chain" id="PRO_5034462554" evidence="1">
    <location>
        <begin position="17"/>
        <end position="462"/>
    </location>
</feature>
<comment type="caution">
    <text evidence="2">The sequence shown here is derived from an EMBL/GenBank/DDBJ whole genome shotgun (WGS) entry which is preliminary data.</text>
</comment>
<name>A0A8H4JR40_9HYPO</name>
<evidence type="ECO:0000313" key="2">
    <source>
        <dbReference type="EMBL" id="KAF4437392.1"/>
    </source>
</evidence>
<keyword evidence="1" id="KW-0732">Signal</keyword>
<dbReference type="AlphaFoldDB" id="A0A8H4JR40"/>
<dbReference type="Proteomes" id="UP000605986">
    <property type="component" value="Unassembled WGS sequence"/>
</dbReference>
<sequence length="462" mass="50193">MKSSIALLVLAASVNASPLLKRQDDNGHVYDNSDTLCKDKAWLLGTPEGAAQVWKDTTADTELDIAIGSQWQHEVNWLKNLEDKVVGGVSGSYSSADCGVTDGSCDILGGMSCEDQFVKYGKDKDGNENVLGKTSYWIFKAVRGLQVKFRMLKTELTAQTMVTGFSIGSMVSDFQGNEDATADVIKWISAAIGLGETVAGLVPGISSGFETAAGILGGVFDIVAEEVKPEEIDTATISSALVSIFEKATEKIDNTLKLAVGGADNAEAFGALPDPTGGDTWYKSPVAKFFSTGWFLLDNDSAAVKNAIGSITNNIKPKIANNVMKTANLRLVADKRLKDREACGYATGRQWMALKEGEEYCFYLMRFNPSGMFGGSWTEATEDVYENMAKYNLGNRDPFYRGVIDCALSADKELKLDNLGFNRIPVCFFDLEAWFIDRNDDPQCNSPMVNKVCNPVKTNPIM</sequence>
<organism evidence="2 3">
    <name type="scientific">Fusarium austroafricanum</name>
    <dbReference type="NCBI Taxonomy" id="2364996"/>
    <lineage>
        <taxon>Eukaryota</taxon>
        <taxon>Fungi</taxon>
        <taxon>Dikarya</taxon>
        <taxon>Ascomycota</taxon>
        <taxon>Pezizomycotina</taxon>
        <taxon>Sordariomycetes</taxon>
        <taxon>Hypocreomycetidae</taxon>
        <taxon>Hypocreales</taxon>
        <taxon>Nectriaceae</taxon>
        <taxon>Fusarium</taxon>
        <taxon>Fusarium concolor species complex</taxon>
    </lineage>
</organism>
<proteinExistence type="predicted"/>
<reference evidence="2" key="1">
    <citation type="submission" date="2020-01" db="EMBL/GenBank/DDBJ databases">
        <title>Identification and distribution of gene clusters putatively required for synthesis of sphingolipid metabolism inhibitors in phylogenetically diverse species of the filamentous fungus Fusarium.</title>
        <authorList>
            <person name="Kim H.-S."/>
            <person name="Busman M."/>
            <person name="Brown D.W."/>
            <person name="Divon H."/>
            <person name="Uhlig S."/>
            <person name="Proctor R.H."/>
        </authorList>
    </citation>
    <scope>NUCLEOTIDE SEQUENCE</scope>
    <source>
        <strain evidence="2">NRRL 53441</strain>
    </source>
</reference>
<dbReference type="EMBL" id="JAADJG010000761">
    <property type="protein sequence ID" value="KAF4437392.1"/>
    <property type="molecule type" value="Genomic_DNA"/>
</dbReference>
<accession>A0A8H4JR40</accession>
<dbReference type="OrthoDB" id="5099141at2759"/>
<gene>
    <name evidence="2" type="ORF">F53441_13069</name>
</gene>